<organism evidence="1 2">
    <name type="scientific">Pedobacter africanus</name>
    <dbReference type="NCBI Taxonomy" id="151894"/>
    <lineage>
        <taxon>Bacteria</taxon>
        <taxon>Pseudomonadati</taxon>
        <taxon>Bacteroidota</taxon>
        <taxon>Sphingobacteriia</taxon>
        <taxon>Sphingobacteriales</taxon>
        <taxon>Sphingobacteriaceae</taxon>
        <taxon>Pedobacter</taxon>
    </lineage>
</organism>
<keyword evidence="2" id="KW-1185">Reference proteome</keyword>
<evidence type="ECO:0000313" key="2">
    <source>
        <dbReference type="Proteomes" id="UP001246858"/>
    </source>
</evidence>
<reference evidence="1" key="1">
    <citation type="submission" date="2023-07" db="EMBL/GenBank/DDBJ databases">
        <title>Sorghum-associated microbial communities from plants grown in Nebraska, USA.</title>
        <authorList>
            <person name="Schachtman D."/>
        </authorList>
    </citation>
    <scope>NUCLEOTIDE SEQUENCE</scope>
    <source>
        <strain evidence="1">2697</strain>
    </source>
</reference>
<protein>
    <submittedName>
        <fullName evidence="1">Tetratricopeptide (TPR) repeat protein</fullName>
    </submittedName>
</protein>
<sequence length="479" mass="53546">MKAILNYIFFLLLLISVSSCKKFLNVRPDNAQGINPRTVRDFEEMLNSSTLSTPNYLLADIVSDDVAFSDKVLEAGGTGSFYVNAYLWAAAVWGPAEDDPVYNNSYRAILQMNIILDNISKADSGTMERKEIVTAQAKINRAYYYLQLANLYGTDHQPATAAIDLAVPLILHPDGAALPARNTVQQVYEQILKDLNEAASTDGLANFGVDVIHPGKAAALAMLARTHLYMGNYDAAAANAEMVLKIRNTLLDYRTFSLNDPSDLSKGVKNKPVTLKDQENNPEILFAKVCMDAGFFRRFDETLYLSSALSDVFGTKDLRSVYGFMLKPKESYAAYPTYNDNGVTSMQFNYSLGVPEMMLIKAECLARKGDANQALSLVNELRKFRYSDADYVPLEVTATADALTLVLQERRRELFLRGGLRLFDLKRLNRDVKFKKDLERVSLKDGTIKAILPAASPRYLIPFAPKIIDNNRFIIQNER</sequence>
<proteinExistence type="predicted"/>
<gene>
    <name evidence="1" type="ORF">J2X78_003810</name>
</gene>
<dbReference type="Proteomes" id="UP001246858">
    <property type="component" value="Unassembled WGS sequence"/>
</dbReference>
<name>A0ACC6L1N3_9SPHI</name>
<dbReference type="EMBL" id="JAVDTF010000003">
    <property type="protein sequence ID" value="MDR6785236.1"/>
    <property type="molecule type" value="Genomic_DNA"/>
</dbReference>
<evidence type="ECO:0000313" key="1">
    <source>
        <dbReference type="EMBL" id="MDR6785236.1"/>
    </source>
</evidence>
<comment type="caution">
    <text evidence="1">The sequence shown here is derived from an EMBL/GenBank/DDBJ whole genome shotgun (WGS) entry which is preliminary data.</text>
</comment>
<accession>A0ACC6L1N3</accession>